<protein>
    <submittedName>
        <fullName evidence="2">DUF1330 domain-containing protein</fullName>
    </submittedName>
</protein>
<dbReference type="EMBL" id="BAABAT010000076">
    <property type="protein sequence ID" value="GAA4263674.1"/>
    <property type="molecule type" value="Genomic_DNA"/>
</dbReference>
<evidence type="ECO:0000313" key="2">
    <source>
        <dbReference type="EMBL" id="GAA4263674.1"/>
    </source>
</evidence>
<dbReference type="Proteomes" id="UP001500620">
    <property type="component" value="Unassembled WGS sequence"/>
</dbReference>
<evidence type="ECO:0000259" key="1">
    <source>
        <dbReference type="Pfam" id="PF07045"/>
    </source>
</evidence>
<dbReference type="Gene3D" id="3.30.70.100">
    <property type="match status" value="1"/>
</dbReference>
<accession>A0ABP8DUT4</accession>
<dbReference type="InterPro" id="IPR010753">
    <property type="entry name" value="DUF1330"/>
</dbReference>
<keyword evidence="3" id="KW-1185">Reference proteome</keyword>
<feature type="domain" description="DUF1330" evidence="1">
    <location>
        <begin position="2"/>
        <end position="100"/>
    </location>
</feature>
<proteinExistence type="predicted"/>
<dbReference type="Pfam" id="PF07045">
    <property type="entry name" value="DUF1330"/>
    <property type="match status" value="1"/>
</dbReference>
<dbReference type="RefSeq" id="WP_345143456.1">
    <property type="nucleotide sequence ID" value="NZ_BAABAT010000076.1"/>
</dbReference>
<gene>
    <name evidence="2" type="ORF">GCM10022255_110360</name>
</gene>
<name>A0ABP8DUT4_9ACTN</name>
<reference evidence="3" key="1">
    <citation type="journal article" date="2019" name="Int. J. Syst. Evol. Microbiol.">
        <title>The Global Catalogue of Microorganisms (GCM) 10K type strain sequencing project: providing services to taxonomists for standard genome sequencing and annotation.</title>
        <authorList>
            <consortium name="The Broad Institute Genomics Platform"/>
            <consortium name="The Broad Institute Genome Sequencing Center for Infectious Disease"/>
            <person name="Wu L."/>
            <person name="Ma J."/>
        </authorList>
    </citation>
    <scope>NUCLEOTIDE SEQUENCE [LARGE SCALE GENOMIC DNA]</scope>
    <source>
        <strain evidence="3">JCM 17441</strain>
    </source>
</reference>
<comment type="caution">
    <text evidence="2">The sequence shown here is derived from an EMBL/GenBank/DDBJ whole genome shotgun (WGS) entry which is preliminary data.</text>
</comment>
<dbReference type="PANTHER" id="PTHR41521">
    <property type="match status" value="1"/>
</dbReference>
<dbReference type="InterPro" id="IPR011008">
    <property type="entry name" value="Dimeric_a/b-barrel"/>
</dbReference>
<evidence type="ECO:0000313" key="3">
    <source>
        <dbReference type="Proteomes" id="UP001500620"/>
    </source>
</evidence>
<sequence length="106" mass="11968">MTAYVISQVEILEPEQWERYRQIAAPAIAKFGGRYLVRGADAEVAEADWPAEHVPPQKVIVVEFPSMEALHAWYQSEDYAPALAIRQTAVKRRLIFVRGLDEASAL</sequence>
<dbReference type="PANTHER" id="PTHR41521:SF4">
    <property type="entry name" value="BLR0684 PROTEIN"/>
    <property type="match status" value="1"/>
</dbReference>
<dbReference type="SUPFAM" id="SSF54909">
    <property type="entry name" value="Dimeric alpha+beta barrel"/>
    <property type="match status" value="1"/>
</dbReference>
<organism evidence="2 3">
    <name type="scientific">Dactylosporangium darangshiense</name>
    <dbReference type="NCBI Taxonomy" id="579108"/>
    <lineage>
        <taxon>Bacteria</taxon>
        <taxon>Bacillati</taxon>
        <taxon>Actinomycetota</taxon>
        <taxon>Actinomycetes</taxon>
        <taxon>Micromonosporales</taxon>
        <taxon>Micromonosporaceae</taxon>
        <taxon>Dactylosporangium</taxon>
    </lineage>
</organism>